<gene>
    <name evidence="1" type="ORF">ACFS1K_02660</name>
</gene>
<reference evidence="2" key="1">
    <citation type="journal article" date="2019" name="Int. J. Syst. Evol. Microbiol.">
        <title>The Global Catalogue of Microorganisms (GCM) 10K type strain sequencing project: providing services to taxonomists for standard genome sequencing and annotation.</title>
        <authorList>
            <consortium name="The Broad Institute Genomics Platform"/>
            <consortium name="The Broad Institute Genome Sequencing Center for Infectious Disease"/>
            <person name="Wu L."/>
            <person name="Ma J."/>
        </authorList>
    </citation>
    <scope>NUCLEOTIDE SEQUENCE [LARGE SCALE GENOMIC DNA]</scope>
    <source>
        <strain evidence="2">KCTC 52924</strain>
    </source>
</reference>
<organism evidence="1 2">
    <name type="scientific">Arenibacter antarcticus</name>
    <dbReference type="NCBI Taxonomy" id="2040469"/>
    <lineage>
        <taxon>Bacteria</taxon>
        <taxon>Pseudomonadati</taxon>
        <taxon>Bacteroidota</taxon>
        <taxon>Flavobacteriia</taxon>
        <taxon>Flavobacteriales</taxon>
        <taxon>Flavobacteriaceae</taxon>
        <taxon>Arenibacter</taxon>
    </lineage>
</organism>
<protein>
    <submittedName>
        <fullName evidence="1">DUF1800 family protein</fullName>
    </submittedName>
</protein>
<evidence type="ECO:0000313" key="2">
    <source>
        <dbReference type="Proteomes" id="UP001597532"/>
    </source>
</evidence>
<comment type="caution">
    <text evidence="1">The sequence shown here is derived from an EMBL/GenBank/DDBJ whole genome shotgun (WGS) entry which is preliminary data.</text>
</comment>
<accession>A0ABW5VBE5</accession>
<dbReference type="EMBL" id="JBHUOK010000004">
    <property type="protein sequence ID" value="MFD2788656.1"/>
    <property type="molecule type" value="Genomic_DNA"/>
</dbReference>
<dbReference type="Proteomes" id="UP001597532">
    <property type="component" value="Unassembled WGS sequence"/>
</dbReference>
<name>A0ABW5VBE5_9FLAO</name>
<evidence type="ECO:0000313" key="1">
    <source>
        <dbReference type="EMBL" id="MFD2788656.1"/>
    </source>
</evidence>
<keyword evidence="2" id="KW-1185">Reference proteome</keyword>
<proteinExistence type="predicted"/>
<dbReference type="InterPro" id="IPR014917">
    <property type="entry name" value="DUF1800"/>
</dbReference>
<sequence length="502" mass="57224">MEYFINCNTSSLAPYTPALDAAKAAHLYRRLGFSAAVQTIEQATGQSANALVNMLIAEAQNMPPLPEPTWANWDNSNYPTDDEQRNQIKNTQEEEWRIAYTQTLLNNNLRDRLSFFWSNHLVTQLEVYSCNQFLYEYINCLQRNAIGNFKTMVSEVGLTSAMLYYLDGAYSNGDNPNENYARELYELFTLGEGNGYTEEDIIETAKALTGYVNRGEIGCTKVTFDPTKFNTETKTIFGRTGNWGYDDVMDILFEEKATEIGYFICKKLYEFFIHPDSTDDANNAKSIIDGLSATFIANNFEIAPVLSQLFKSQHFFDDEAIGVIIKSPFDIFLNLINETSFAYDDSMIRTVAETSRLLSQEVFNPFDVNGWQRNRTWINTNFMIGRWLTSEMVLEQFWGDKPEQFRAFAVATVGPSNSNTSNPRIVVQAIVTKVLPKGLLTEQDFNNALDVFMVEDIPDNYYGSDFTPEGLGYWMLGTSPEAPLQVYLLLLHLIRQPEFQLK</sequence>
<dbReference type="RefSeq" id="WP_251806940.1">
    <property type="nucleotide sequence ID" value="NZ_CP166679.1"/>
</dbReference>
<dbReference type="Pfam" id="PF08811">
    <property type="entry name" value="DUF1800"/>
    <property type="match status" value="1"/>
</dbReference>